<keyword evidence="4 6" id="KW-0472">Membrane</keyword>
<comment type="similarity">
    <text evidence="6">Belongs to the ABC-2 integral membrane protein family.</text>
</comment>
<dbReference type="Pfam" id="PF01061">
    <property type="entry name" value="ABC2_membrane"/>
    <property type="match status" value="1"/>
</dbReference>
<dbReference type="PRINTS" id="PR00164">
    <property type="entry name" value="ABC2TRNSPORT"/>
</dbReference>
<reference evidence="8 9" key="1">
    <citation type="submission" date="2020-07" db="EMBL/GenBank/DDBJ databases">
        <title>Sequencing the genomes of 1000 actinobacteria strains.</title>
        <authorList>
            <person name="Klenk H.-P."/>
        </authorList>
    </citation>
    <scope>NUCLEOTIDE SEQUENCE [LARGE SCALE GENOMIC DNA]</scope>
    <source>
        <strain evidence="8 9">DSM 45927</strain>
    </source>
</reference>
<name>A0A853BJ55_9ACTN</name>
<proteinExistence type="inferred from homology"/>
<evidence type="ECO:0000256" key="1">
    <source>
        <dbReference type="ARBA" id="ARBA00004141"/>
    </source>
</evidence>
<sequence>MTPGAGAAPAAHESLPAPTTGAALELRAGAMVWRREMLHFVRDPARAAVSLFQPMLFLFILGVGLARLLDESSAGGSAGDAYLRFVFPGVLVMAAQAPAISAGASIVWDRESGFLREMLVAPVHRSTLVLGKCLGGATVATCNAVVVLACAGLVQIPYHPGLLAALLAQLSLTALAMTALGSAVAVSIRRMQTFHTVLGVLMTPLLFLSGMMFPLSAMPGWMAAIALANPLTYAVDAQRRTIEAVIGGGPAQSTAFLSTVEWGGWQPPVALEVLLVAACTAAALTWTARRFARVI</sequence>
<keyword evidence="9" id="KW-1185">Reference proteome</keyword>
<dbReference type="GO" id="GO:0043190">
    <property type="term" value="C:ATP-binding cassette (ABC) transporter complex"/>
    <property type="evidence" value="ECO:0007669"/>
    <property type="project" value="InterPro"/>
</dbReference>
<feature type="transmembrane region" description="Helical" evidence="6">
    <location>
        <begin position="162"/>
        <end position="186"/>
    </location>
</feature>
<evidence type="ECO:0000259" key="7">
    <source>
        <dbReference type="PROSITE" id="PS51012"/>
    </source>
</evidence>
<keyword evidence="2 6" id="KW-0812">Transmembrane</keyword>
<dbReference type="GO" id="GO:0046677">
    <property type="term" value="P:response to antibiotic"/>
    <property type="evidence" value="ECO:0007669"/>
    <property type="project" value="UniProtKB-KW"/>
</dbReference>
<comment type="subcellular location">
    <subcellularLocation>
        <location evidence="6">Cell membrane</location>
        <topology evidence="6">Multi-pass membrane protein</topology>
    </subcellularLocation>
    <subcellularLocation>
        <location evidence="1">Membrane</location>
        <topology evidence="1">Multi-pass membrane protein</topology>
    </subcellularLocation>
</comment>
<gene>
    <name evidence="8" type="ORF">HNR12_001815</name>
</gene>
<keyword evidence="3 6" id="KW-1133">Transmembrane helix</keyword>
<dbReference type="InterPro" id="IPR047817">
    <property type="entry name" value="ABC2_TM_bact-type"/>
</dbReference>
<dbReference type="PANTHER" id="PTHR43229:SF3">
    <property type="entry name" value="ABC-TYPE MULTIDRUG TRANSPORT SYSTEM, PERMEASE COMPONENT"/>
    <property type="match status" value="1"/>
</dbReference>
<comment type="caution">
    <text evidence="8">The sequence shown here is derived from an EMBL/GenBank/DDBJ whole genome shotgun (WGS) entry which is preliminary data.</text>
</comment>
<evidence type="ECO:0000313" key="9">
    <source>
        <dbReference type="Proteomes" id="UP000575985"/>
    </source>
</evidence>
<keyword evidence="6" id="KW-1003">Cell membrane</keyword>
<evidence type="ECO:0000256" key="2">
    <source>
        <dbReference type="ARBA" id="ARBA00022692"/>
    </source>
</evidence>
<evidence type="ECO:0000256" key="6">
    <source>
        <dbReference type="RuleBase" id="RU361157"/>
    </source>
</evidence>
<feature type="transmembrane region" description="Helical" evidence="6">
    <location>
        <begin position="269"/>
        <end position="288"/>
    </location>
</feature>
<feature type="domain" description="ABC transmembrane type-2" evidence="7">
    <location>
        <begin position="45"/>
        <end position="294"/>
    </location>
</feature>
<evidence type="ECO:0000256" key="3">
    <source>
        <dbReference type="ARBA" id="ARBA00022989"/>
    </source>
</evidence>
<dbReference type="RefSeq" id="WP_308118574.1">
    <property type="nucleotide sequence ID" value="NZ_JACCFO010000001.1"/>
</dbReference>
<keyword evidence="5" id="KW-0046">Antibiotic resistance</keyword>
<feature type="transmembrane region" description="Helical" evidence="6">
    <location>
        <begin position="129"/>
        <end position="156"/>
    </location>
</feature>
<evidence type="ECO:0000313" key="8">
    <source>
        <dbReference type="EMBL" id="NYI95538.1"/>
    </source>
</evidence>
<evidence type="ECO:0000256" key="4">
    <source>
        <dbReference type="ARBA" id="ARBA00023136"/>
    </source>
</evidence>
<dbReference type="InterPro" id="IPR051784">
    <property type="entry name" value="Nod_factor_ABC_transporter"/>
</dbReference>
<keyword evidence="6" id="KW-0813">Transport</keyword>
<evidence type="ECO:0000256" key="5">
    <source>
        <dbReference type="ARBA" id="ARBA00023251"/>
    </source>
</evidence>
<dbReference type="PIRSF" id="PIRSF006648">
    <property type="entry name" value="DrrB"/>
    <property type="match status" value="1"/>
</dbReference>
<dbReference type="PANTHER" id="PTHR43229">
    <property type="entry name" value="NODULATION PROTEIN J"/>
    <property type="match status" value="1"/>
</dbReference>
<feature type="transmembrane region" description="Helical" evidence="6">
    <location>
        <begin position="81"/>
        <end position="108"/>
    </location>
</feature>
<dbReference type="InterPro" id="IPR013525">
    <property type="entry name" value="ABC2_TM"/>
</dbReference>
<dbReference type="InterPro" id="IPR000412">
    <property type="entry name" value="ABC_2_transport"/>
</dbReference>
<dbReference type="AlphaFoldDB" id="A0A853BJ55"/>
<dbReference type="GO" id="GO:0140359">
    <property type="term" value="F:ABC-type transporter activity"/>
    <property type="evidence" value="ECO:0007669"/>
    <property type="project" value="InterPro"/>
</dbReference>
<feature type="transmembrane region" description="Helical" evidence="6">
    <location>
        <begin position="193"/>
        <end position="213"/>
    </location>
</feature>
<protein>
    <recommendedName>
        <fullName evidence="6">Transport permease protein</fullName>
    </recommendedName>
</protein>
<organism evidence="8 9">
    <name type="scientific">Streptomonospora nanhaiensis</name>
    <dbReference type="NCBI Taxonomy" id="1323731"/>
    <lineage>
        <taxon>Bacteria</taxon>
        <taxon>Bacillati</taxon>
        <taxon>Actinomycetota</taxon>
        <taxon>Actinomycetes</taxon>
        <taxon>Streptosporangiales</taxon>
        <taxon>Nocardiopsidaceae</taxon>
        <taxon>Streptomonospora</taxon>
    </lineage>
</organism>
<feature type="transmembrane region" description="Helical" evidence="6">
    <location>
        <begin position="47"/>
        <end position="69"/>
    </location>
</feature>
<accession>A0A853BJ55</accession>
<dbReference type="PROSITE" id="PS51012">
    <property type="entry name" value="ABC_TM2"/>
    <property type="match status" value="1"/>
</dbReference>
<dbReference type="Proteomes" id="UP000575985">
    <property type="component" value="Unassembled WGS sequence"/>
</dbReference>
<dbReference type="EMBL" id="JACCFO010000001">
    <property type="protein sequence ID" value="NYI95538.1"/>
    <property type="molecule type" value="Genomic_DNA"/>
</dbReference>